<dbReference type="Gene3D" id="2.60.120.920">
    <property type="match status" value="1"/>
</dbReference>
<dbReference type="Pfam" id="PF00622">
    <property type="entry name" value="SPRY"/>
    <property type="match status" value="1"/>
</dbReference>
<dbReference type="InterPro" id="IPR003877">
    <property type="entry name" value="SPRY_dom"/>
</dbReference>
<evidence type="ECO:0000313" key="4">
    <source>
        <dbReference type="Proteomes" id="UP000593567"/>
    </source>
</evidence>
<comment type="caution">
    <text evidence="3">The sequence shown here is derived from an EMBL/GenBank/DDBJ whole genome shotgun (WGS) entry which is preliminary data.</text>
</comment>
<evidence type="ECO:0000256" key="1">
    <source>
        <dbReference type="SAM" id="MobiDB-lite"/>
    </source>
</evidence>
<protein>
    <submittedName>
        <fullName evidence="3">HERC1</fullName>
    </submittedName>
</protein>
<keyword evidence="4" id="KW-1185">Reference proteome</keyword>
<name>A0A7J7KSI4_BUGNE</name>
<dbReference type="PANTHER" id="PTHR12245">
    <property type="entry name" value="SPRY DOMAIN CONTAINING SOCS BOX PROTEIN"/>
    <property type="match status" value="1"/>
</dbReference>
<dbReference type="PROSITE" id="PS50188">
    <property type="entry name" value="B302_SPRY"/>
    <property type="match status" value="1"/>
</dbReference>
<gene>
    <name evidence="3" type="ORF">EB796_000631</name>
</gene>
<reference evidence="3" key="1">
    <citation type="submission" date="2020-06" db="EMBL/GenBank/DDBJ databases">
        <title>Draft genome of Bugula neritina, a colonial animal packing powerful symbionts and potential medicines.</title>
        <authorList>
            <person name="Rayko M."/>
        </authorList>
    </citation>
    <scope>NUCLEOTIDE SEQUENCE [LARGE SCALE GENOMIC DNA]</scope>
    <source>
        <strain evidence="3">Kwan_BN1</strain>
    </source>
</reference>
<dbReference type="SMART" id="SM00449">
    <property type="entry name" value="SPRY"/>
    <property type="match status" value="1"/>
</dbReference>
<dbReference type="InterPro" id="IPR013320">
    <property type="entry name" value="ConA-like_dom_sf"/>
</dbReference>
<feature type="domain" description="B30.2/SPRY" evidence="2">
    <location>
        <begin position="76"/>
        <end position="267"/>
    </location>
</feature>
<dbReference type="SUPFAM" id="SSF49899">
    <property type="entry name" value="Concanavalin A-like lectins/glucanases"/>
    <property type="match status" value="1"/>
</dbReference>
<organism evidence="3 4">
    <name type="scientific">Bugula neritina</name>
    <name type="common">Brown bryozoan</name>
    <name type="synonym">Sertularia neritina</name>
    <dbReference type="NCBI Taxonomy" id="10212"/>
    <lineage>
        <taxon>Eukaryota</taxon>
        <taxon>Metazoa</taxon>
        <taxon>Spiralia</taxon>
        <taxon>Lophotrochozoa</taxon>
        <taxon>Bryozoa</taxon>
        <taxon>Gymnolaemata</taxon>
        <taxon>Cheilostomatida</taxon>
        <taxon>Flustrina</taxon>
        <taxon>Buguloidea</taxon>
        <taxon>Bugulidae</taxon>
        <taxon>Bugula</taxon>
    </lineage>
</organism>
<dbReference type="AlphaFoldDB" id="A0A7J7KSI4"/>
<sequence length="392" mass="42708">MGTVFGIHAVILEPNVYNLRAKLIALHVLATILPEYRSDDLSVIKKLVNDLLHNISENMWSTSKYTVKRMCSVKEAEVDGKLQKLSSSISESTTPSTLSTESNTVIEAAFDPDKSLCCSIEAGGVLTHGNGGRGYGLSCSPITSGVYQWNFHIAREHRGNEGTCVGVSKWPITEYNHRTTVDMWLYRAYSGNLYHGGEHQTMTLPSYTQGDTITCILDMDAHTLAFGKNGEEPKVAFDDLEATVLYPCVMFYSTNPGEKVKLSDIQIIETASSLPAGEPYCAPEVSVIVEANIRILQNLKTEADKSLVQMISPEDTLNAVNLSSPSASGGEEKESKSSTDVSYQGVTNDIAIEALCKEVWPVLAFVGGLDTGLRVGGRCVTQPIREKVLFLV</sequence>
<dbReference type="CDD" id="cd12881">
    <property type="entry name" value="SPRY_HERC1"/>
    <property type="match status" value="1"/>
</dbReference>
<dbReference type="OrthoDB" id="239701at2759"/>
<dbReference type="InterPro" id="IPR043136">
    <property type="entry name" value="B30.2/SPRY_sf"/>
</dbReference>
<dbReference type="InterPro" id="IPR050672">
    <property type="entry name" value="FBXO45-Fsn/SPSB_families"/>
</dbReference>
<feature type="region of interest" description="Disordered" evidence="1">
    <location>
        <begin position="321"/>
        <end position="340"/>
    </location>
</feature>
<dbReference type="Proteomes" id="UP000593567">
    <property type="component" value="Unassembled WGS sequence"/>
</dbReference>
<dbReference type="EMBL" id="VXIV02000083">
    <property type="protein sequence ID" value="KAF6041063.1"/>
    <property type="molecule type" value="Genomic_DNA"/>
</dbReference>
<accession>A0A7J7KSI4</accession>
<dbReference type="GO" id="GO:0043161">
    <property type="term" value="P:proteasome-mediated ubiquitin-dependent protein catabolic process"/>
    <property type="evidence" value="ECO:0007669"/>
    <property type="project" value="TreeGrafter"/>
</dbReference>
<proteinExistence type="predicted"/>
<dbReference type="InterPro" id="IPR035768">
    <property type="entry name" value="SPRY_HERC1"/>
</dbReference>
<dbReference type="InterPro" id="IPR001870">
    <property type="entry name" value="B30.2/SPRY"/>
</dbReference>
<evidence type="ECO:0000259" key="2">
    <source>
        <dbReference type="PROSITE" id="PS50188"/>
    </source>
</evidence>
<dbReference type="PANTHER" id="PTHR12245:SF13">
    <property type="entry name" value="B30.2_SPRY DOMAIN-CONTAINING PROTEIN"/>
    <property type="match status" value="1"/>
</dbReference>
<dbReference type="GO" id="GO:0019005">
    <property type="term" value="C:SCF ubiquitin ligase complex"/>
    <property type="evidence" value="ECO:0007669"/>
    <property type="project" value="TreeGrafter"/>
</dbReference>
<dbReference type="FunFam" id="2.60.120.920:FF:000015">
    <property type="entry name" value="LOW QUALITY PROTEIN: probable E3 ubiquitin-protein ligase HERC1"/>
    <property type="match status" value="1"/>
</dbReference>
<evidence type="ECO:0000313" key="3">
    <source>
        <dbReference type="EMBL" id="KAF6041063.1"/>
    </source>
</evidence>